<evidence type="ECO:0000256" key="5">
    <source>
        <dbReference type="ARBA" id="ARBA00023004"/>
    </source>
</evidence>
<evidence type="ECO:0000313" key="8">
    <source>
        <dbReference type="EMBL" id="KAL3789266.1"/>
    </source>
</evidence>
<evidence type="ECO:0000313" key="9">
    <source>
        <dbReference type="Proteomes" id="UP001530400"/>
    </source>
</evidence>
<evidence type="ECO:0000256" key="1">
    <source>
        <dbReference type="ARBA" id="ARBA00022448"/>
    </source>
</evidence>
<keyword evidence="2" id="KW-0349">Heme</keyword>
<comment type="caution">
    <text evidence="8">The sequence shown here is derived from an EMBL/GenBank/DDBJ whole genome shotgun (WGS) entry which is preliminary data.</text>
</comment>
<keyword evidence="4" id="KW-0249">Electron transport</keyword>
<reference evidence="8 9" key="1">
    <citation type="submission" date="2024-10" db="EMBL/GenBank/DDBJ databases">
        <title>Updated reference genomes for cyclostephanoid diatoms.</title>
        <authorList>
            <person name="Roberts W.R."/>
            <person name="Alverson A.J."/>
        </authorList>
    </citation>
    <scope>NUCLEOTIDE SEQUENCE [LARGE SCALE GENOMIC DNA]</scope>
    <source>
        <strain evidence="8 9">AJA010-31</strain>
    </source>
</reference>
<dbReference type="AlphaFoldDB" id="A0ABD3PNM7"/>
<evidence type="ECO:0000256" key="3">
    <source>
        <dbReference type="ARBA" id="ARBA00022723"/>
    </source>
</evidence>
<keyword evidence="3" id="KW-0479">Metal-binding</keyword>
<dbReference type="Proteomes" id="UP001530400">
    <property type="component" value="Unassembled WGS sequence"/>
</dbReference>
<evidence type="ECO:0000256" key="2">
    <source>
        <dbReference type="ARBA" id="ARBA00022617"/>
    </source>
</evidence>
<dbReference type="Gene3D" id="2.60.40.1190">
    <property type="match status" value="2"/>
</dbReference>
<protein>
    <recommendedName>
        <fullName evidence="7">Cytochrome c-552/DMSO reductase-like haem-binding domain-containing protein</fullName>
    </recommendedName>
</protein>
<sequence length="629" mass="67571">MIMFRPLLPTALAALAHVNSASACTSVEYISCSPVNDAPTLDGDNSDWSSVETFETSLVGALTAAPYPNDNLKVQCVYDDDRIYFLFEVPGVYRFDTTDNHKCAAISTMFKMGEEAMLYNMGNCPMAATSCPSNPEDCVDYKVDIGGHWELATTEMGVAYGINNGTGDDAVANKDDEYAVSPYCRFDDDDQNAANEWAGAWAYVNETGVGSYIFEMSRLLSTASTESDAQLVPGQAIDFGFAFWDPYEDVINGWSDAGHYVTGCAADWISLQLVDKNGEVAPAPSPSGAETTALAHVNSASACTSVESISCSPVNDAPTLDGDNSDWTSVETFETSLVGALTAAPYPNDNLKVQCVYDDDRIYFLFEVPGVYRFDTTDNHKCAAISTMFKMGEEAMLYNMGNCPMAATSCPSNPEDCVDYKVDIGGHWELATTEMGVAYGINNGTGDDAVANKDDEYAVSPYCRFDDDDQNAANEWAGAWAYVNETGVGSYIFEMSRLLSTASTESDAQLVPGQAIDFGFAFWDPYEDVINGWSDAGHYVTGCAADWISLQLVDKNGEVAPAPSPSGAETTLGESIDYSDTTDVPISDIAEDLANNDVETQSESDESSATVIAMGAVYFVACALVMAFA</sequence>
<gene>
    <name evidence="8" type="ORF">ACHAWO_003093</name>
</gene>
<dbReference type="GO" id="GO:0046872">
    <property type="term" value="F:metal ion binding"/>
    <property type="evidence" value="ECO:0007669"/>
    <property type="project" value="UniProtKB-KW"/>
</dbReference>
<name>A0ABD3PNM7_9STRA</name>
<keyword evidence="6" id="KW-0732">Signal</keyword>
<feature type="signal peptide" evidence="6">
    <location>
        <begin position="1"/>
        <end position="23"/>
    </location>
</feature>
<feature type="chain" id="PRO_5044873003" description="Cytochrome c-552/DMSO reductase-like haem-binding domain-containing protein" evidence="6">
    <location>
        <begin position="24"/>
        <end position="629"/>
    </location>
</feature>
<dbReference type="PANTHER" id="PTHR36044:SF1">
    <property type="entry name" value="HEME BINDING PROTEIN"/>
    <property type="match status" value="1"/>
</dbReference>
<dbReference type="EMBL" id="JALLPJ020000529">
    <property type="protein sequence ID" value="KAL3789266.1"/>
    <property type="molecule type" value="Genomic_DNA"/>
</dbReference>
<keyword evidence="5" id="KW-0408">Iron</keyword>
<dbReference type="Pfam" id="PF09459">
    <property type="entry name" value="EB_dh"/>
    <property type="match status" value="1"/>
</dbReference>
<evidence type="ECO:0000256" key="6">
    <source>
        <dbReference type="SAM" id="SignalP"/>
    </source>
</evidence>
<organism evidence="8 9">
    <name type="scientific">Cyclotella atomus</name>
    <dbReference type="NCBI Taxonomy" id="382360"/>
    <lineage>
        <taxon>Eukaryota</taxon>
        <taxon>Sar</taxon>
        <taxon>Stramenopiles</taxon>
        <taxon>Ochrophyta</taxon>
        <taxon>Bacillariophyta</taxon>
        <taxon>Coscinodiscophyceae</taxon>
        <taxon>Thalassiosirophycidae</taxon>
        <taxon>Stephanodiscales</taxon>
        <taxon>Stephanodiscaceae</taxon>
        <taxon>Cyclotella</taxon>
    </lineage>
</organism>
<evidence type="ECO:0000259" key="7">
    <source>
        <dbReference type="Pfam" id="PF09459"/>
    </source>
</evidence>
<dbReference type="PROSITE" id="PS51257">
    <property type="entry name" value="PROKAR_LIPOPROTEIN"/>
    <property type="match status" value="1"/>
</dbReference>
<feature type="domain" description="Cytochrome c-552/DMSO reductase-like haem-binding" evidence="7">
    <location>
        <begin position="324"/>
        <end position="524"/>
    </location>
</feature>
<proteinExistence type="predicted"/>
<keyword evidence="9" id="KW-1185">Reference proteome</keyword>
<dbReference type="PANTHER" id="PTHR36044">
    <property type="entry name" value="HEME BINDING PROTEIN"/>
    <property type="match status" value="1"/>
</dbReference>
<evidence type="ECO:0000256" key="4">
    <source>
        <dbReference type="ARBA" id="ARBA00022982"/>
    </source>
</evidence>
<dbReference type="InterPro" id="IPR019020">
    <property type="entry name" value="Cyt-c552/DMSO_Rdtase_haem-bd"/>
</dbReference>
<keyword evidence="1" id="KW-0813">Transport</keyword>
<accession>A0ABD3PNM7</accession>